<evidence type="ECO:0000313" key="3">
    <source>
        <dbReference type="Proteomes" id="UP001198565"/>
    </source>
</evidence>
<keyword evidence="1" id="KW-0732">Signal</keyword>
<organism evidence="2 3">
    <name type="scientific">Streptantibioticus parmotrematis</name>
    <dbReference type="NCBI Taxonomy" id="2873249"/>
    <lineage>
        <taxon>Bacteria</taxon>
        <taxon>Bacillati</taxon>
        <taxon>Actinomycetota</taxon>
        <taxon>Actinomycetes</taxon>
        <taxon>Kitasatosporales</taxon>
        <taxon>Streptomycetaceae</taxon>
        <taxon>Streptantibioticus</taxon>
    </lineage>
</organism>
<evidence type="ECO:0000313" key="2">
    <source>
        <dbReference type="EMBL" id="MBY8883389.1"/>
    </source>
</evidence>
<dbReference type="EMBL" id="JAINVZ010000001">
    <property type="protein sequence ID" value="MBY8883389.1"/>
    <property type="molecule type" value="Genomic_DNA"/>
</dbReference>
<feature type="chain" id="PRO_5045168428" evidence="1">
    <location>
        <begin position="29"/>
        <end position="727"/>
    </location>
</feature>
<feature type="signal peptide" evidence="1">
    <location>
        <begin position="1"/>
        <end position="28"/>
    </location>
</feature>
<dbReference type="Proteomes" id="UP001198565">
    <property type="component" value="Unassembled WGS sequence"/>
</dbReference>
<comment type="caution">
    <text evidence="2">The sequence shown here is derived from an EMBL/GenBank/DDBJ whole genome shotgun (WGS) entry which is preliminary data.</text>
</comment>
<sequence length="727" mass="76854">MGWITRATALSAAAALLTLGGPVAGASADSPAPRVDLNVLVVDDGGPAVAAITSELASEGTPYTKVDLTSSTRPTIDAAFLSDTVDGVPRAKFQAVVLPDDNPFGADPAEMDAIASYEKDFGIRQVDAYNYADPDVGLNYPQSGGYIGSLDGDTGQVTTEGEAGPFGYLKGSVPFEDNSPTVTESYGYLSTPLTAMAAGDSFTPLVDMAIPGADARGSLVGEYDHDGRSELVVTFAYNQYQEQYRLLARGMVEWMTQGVHLGTDRNYFSVNVDDVFLADDRWNTTLKCTPGDVDCPVGTDGNDPDPIRMSVADAQYAQQWEQSNGLTFDLVFNGGGSDDYKSDNGGTDPMAQQLISEKDSFRWVNHTYDHEFLGCVQNVTVVPWTCTTDASGTTEWTPQSTIESEITQNEAWAAANGLPLNPAELVTGEHSGLEIQPQQPQDNPNLAPALARTGIQWVASDSSREPAQRSVGSALTVPRTPMNVYYNAGHANEETDEYNWIYTSKAQGGSGLCDSAGNSTCLSAPLDDTTGYTSYIVPTEAKIDLGHILNNDPDPFFIHQSNLSEDRIAYPALDAILSAYHSLFADNTPFVNQRMADIGTELKQQADWNTAVSNGSVTAYRVGDTATVDAPSGVQVPLTVPTGSRQVQGDGTTTAFGGAYAGTLTGWASPATAQTAVTVNLPGSATPAALAHHRTTAAARVPALTVRPAVPGGVRKAVPIGPGDIRQ</sequence>
<reference evidence="2 3" key="1">
    <citation type="submission" date="2021-08" db="EMBL/GenBank/DDBJ databases">
        <title>Streptomyces sp. PTM05 isolated from lichen.</title>
        <authorList>
            <person name="Somphong A."/>
            <person name="Phongsopitanun W."/>
            <person name="Tanasupawat S."/>
        </authorList>
    </citation>
    <scope>NUCLEOTIDE SEQUENCE [LARGE SCALE GENOMIC DNA]</scope>
    <source>
        <strain evidence="2 3">Ptm05</strain>
    </source>
</reference>
<gene>
    <name evidence="2" type="ORF">K7472_00825</name>
</gene>
<accession>A0ABS7QJN7</accession>
<protein>
    <submittedName>
        <fullName evidence="2">Uncharacterized protein</fullName>
    </submittedName>
</protein>
<dbReference type="RefSeq" id="WP_222972973.1">
    <property type="nucleotide sequence ID" value="NZ_JAINVZ010000001.1"/>
</dbReference>
<evidence type="ECO:0000256" key="1">
    <source>
        <dbReference type="SAM" id="SignalP"/>
    </source>
</evidence>
<keyword evidence="3" id="KW-1185">Reference proteome</keyword>
<proteinExistence type="predicted"/>
<name>A0ABS7QJN7_9ACTN</name>